<dbReference type="EMBL" id="JAYMYQ010000004">
    <property type="protein sequence ID" value="KAK7338212.1"/>
    <property type="molecule type" value="Genomic_DNA"/>
</dbReference>
<protein>
    <submittedName>
        <fullName evidence="1">Uncharacterized protein</fullName>
    </submittedName>
</protein>
<proteinExistence type="predicted"/>
<evidence type="ECO:0000313" key="1">
    <source>
        <dbReference type="EMBL" id="KAK7338212.1"/>
    </source>
</evidence>
<gene>
    <name evidence="1" type="ORF">VNO77_18814</name>
</gene>
<organism evidence="1 2">
    <name type="scientific">Canavalia gladiata</name>
    <name type="common">Sword bean</name>
    <name type="synonym">Dolichos gladiatus</name>
    <dbReference type="NCBI Taxonomy" id="3824"/>
    <lineage>
        <taxon>Eukaryota</taxon>
        <taxon>Viridiplantae</taxon>
        <taxon>Streptophyta</taxon>
        <taxon>Embryophyta</taxon>
        <taxon>Tracheophyta</taxon>
        <taxon>Spermatophyta</taxon>
        <taxon>Magnoliopsida</taxon>
        <taxon>eudicotyledons</taxon>
        <taxon>Gunneridae</taxon>
        <taxon>Pentapetalae</taxon>
        <taxon>rosids</taxon>
        <taxon>fabids</taxon>
        <taxon>Fabales</taxon>
        <taxon>Fabaceae</taxon>
        <taxon>Papilionoideae</taxon>
        <taxon>50 kb inversion clade</taxon>
        <taxon>NPAAA clade</taxon>
        <taxon>indigoferoid/millettioid clade</taxon>
        <taxon>Phaseoleae</taxon>
        <taxon>Canavalia</taxon>
    </lineage>
</organism>
<name>A0AAN9LQE6_CANGL</name>
<comment type="caution">
    <text evidence="1">The sequence shown here is derived from an EMBL/GenBank/DDBJ whole genome shotgun (WGS) entry which is preliminary data.</text>
</comment>
<dbReference type="AlphaFoldDB" id="A0AAN9LQE6"/>
<keyword evidence="2" id="KW-1185">Reference proteome</keyword>
<evidence type="ECO:0000313" key="2">
    <source>
        <dbReference type="Proteomes" id="UP001367508"/>
    </source>
</evidence>
<reference evidence="1 2" key="1">
    <citation type="submission" date="2024-01" db="EMBL/GenBank/DDBJ databases">
        <title>The genomes of 5 underutilized Papilionoideae crops provide insights into root nodulation and disease resistanc.</title>
        <authorList>
            <person name="Jiang F."/>
        </authorList>
    </citation>
    <scope>NUCLEOTIDE SEQUENCE [LARGE SCALE GENOMIC DNA]</scope>
    <source>
        <strain evidence="1">LVBAO_FW01</strain>
        <tissue evidence="1">Leaves</tissue>
    </source>
</reference>
<sequence>MVVICVEDGVKTISSPLSLANSLIEEMTAKQVADKKRKWIQSACGSACDTALRLTTYGYRMLGQVKSMYKP</sequence>
<dbReference type="Proteomes" id="UP001367508">
    <property type="component" value="Unassembled WGS sequence"/>
</dbReference>
<accession>A0AAN9LQE6</accession>